<dbReference type="InterPro" id="IPR002173">
    <property type="entry name" value="Carboh/pur_kinase_PfkB_CS"/>
</dbReference>
<name>A0ABY3TWW7_9MYCO</name>
<sequence length="319" mass="33769">MTPYTATAARRPAIVTLTMNPALDVTASTARVHPSSKVRCYNDRYDPGGGGINAARIAHLLGADVLALFPIGGQTGELLVDLLIREGVPYRRVEIPGRTRESFTVDEESTGEQYRFVLPGPTLSSVEYTRCLDELRAVATGARFVIASGSLPPAAPVGFYQAVAELCAGLGARLILDASGPGLRHLTSGVFLLKPSLRELGELVGRELDAEPDILAAARELITAGTVEVVVVSRGPQGALLVTADEWRRFPAIARRPVSTVGAGDAMVGAIATALSRDWSLPDAVRYGIAASAAKLGTVGTELCRREDVERHFAQTLEG</sequence>
<evidence type="ECO:0000256" key="1">
    <source>
        <dbReference type="ARBA" id="ARBA00010688"/>
    </source>
</evidence>
<dbReference type="Proteomes" id="UP001055200">
    <property type="component" value="Chromosome"/>
</dbReference>
<feature type="domain" description="Carbohydrate kinase PfkB" evidence="7">
    <location>
        <begin position="27"/>
        <end position="304"/>
    </location>
</feature>
<proteinExistence type="inferred from homology"/>
<dbReference type="InterPro" id="IPR017583">
    <property type="entry name" value="Tagatose/fructose_Pkinase"/>
</dbReference>
<gene>
    <name evidence="8" type="ORF">MIU77_15395</name>
</gene>
<comment type="similarity">
    <text evidence="1">Belongs to the carbohydrate kinase PfkB family.</text>
</comment>
<keyword evidence="5" id="KW-0067">ATP-binding</keyword>
<dbReference type="InterPro" id="IPR011611">
    <property type="entry name" value="PfkB_dom"/>
</dbReference>
<dbReference type="PIRSF" id="PIRSF000535">
    <property type="entry name" value="1PFK/6PFK/LacC"/>
    <property type="match status" value="1"/>
</dbReference>
<keyword evidence="3" id="KW-0547">Nucleotide-binding</keyword>
<evidence type="ECO:0000259" key="7">
    <source>
        <dbReference type="Pfam" id="PF00294"/>
    </source>
</evidence>
<dbReference type="SUPFAM" id="SSF53613">
    <property type="entry name" value="Ribokinase-like"/>
    <property type="match status" value="1"/>
</dbReference>
<keyword evidence="9" id="KW-1185">Reference proteome</keyword>
<protein>
    <submittedName>
        <fullName evidence="8">1-phosphofructokinase family hexose kinase</fullName>
    </submittedName>
</protein>
<dbReference type="PROSITE" id="PS00584">
    <property type="entry name" value="PFKB_KINASES_2"/>
    <property type="match status" value="1"/>
</dbReference>
<dbReference type="PANTHER" id="PTHR46566:SF2">
    <property type="entry name" value="ATP-DEPENDENT 6-PHOSPHOFRUCTOKINASE ISOZYME 2"/>
    <property type="match status" value="1"/>
</dbReference>
<accession>A0ABY3TWW7</accession>
<dbReference type="InterPro" id="IPR029056">
    <property type="entry name" value="Ribokinase-like"/>
</dbReference>
<dbReference type="Gene3D" id="3.40.1190.20">
    <property type="match status" value="1"/>
</dbReference>
<dbReference type="EMBL" id="CP092365">
    <property type="protein sequence ID" value="ULN52218.1"/>
    <property type="molecule type" value="Genomic_DNA"/>
</dbReference>
<keyword evidence="2 6" id="KW-0808">Transferase</keyword>
<evidence type="ECO:0000256" key="5">
    <source>
        <dbReference type="ARBA" id="ARBA00022840"/>
    </source>
</evidence>
<evidence type="ECO:0000313" key="9">
    <source>
        <dbReference type="Proteomes" id="UP001055200"/>
    </source>
</evidence>
<dbReference type="CDD" id="cd01164">
    <property type="entry name" value="FruK_PfkB_like"/>
    <property type="match status" value="1"/>
</dbReference>
<keyword evidence="4" id="KW-0418">Kinase</keyword>
<dbReference type="Pfam" id="PF00294">
    <property type="entry name" value="PfkB"/>
    <property type="match status" value="1"/>
</dbReference>
<dbReference type="PANTHER" id="PTHR46566">
    <property type="entry name" value="1-PHOSPHOFRUCTOKINASE-RELATED"/>
    <property type="match status" value="1"/>
</dbReference>
<dbReference type="RefSeq" id="WP_240170492.1">
    <property type="nucleotide sequence ID" value="NZ_CP092365.1"/>
</dbReference>
<evidence type="ECO:0000313" key="8">
    <source>
        <dbReference type="EMBL" id="ULN52218.1"/>
    </source>
</evidence>
<dbReference type="NCBIfam" id="TIGR03168">
    <property type="entry name" value="1-PFK"/>
    <property type="match status" value="1"/>
</dbReference>
<evidence type="ECO:0000256" key="3">
    <source>
        <dbReference type="ARBA" id="ARBA00022741"/>
    </source>
</evidence>
<evidence type="ECO:0000256" key="6">
    <source>
        <dbReference type="PIRNR" id="PIRNR000535"/>
    </source>
</evidence>
<evidence type="ECO:0000256" key="4">
    <source>
        <dbReference type="ARBA" id="ARBA00022777"/>
    </source>
</evidence>
<organism evidence="8 9">
    <name type="scientific">Mycolicibacillus parakoreensis</name>
    <dbReference type="NCBI Taxonomy" id="1069221"/>
    <lineage>
        <taxon>Bacteria</taxon>
        <taxon>Bacillati</taxon>
        <taxon>Actinomycetota</taxon>
        <taxon>Actinomycetes</taxon>
        <taxon>Mycobacteriales</taxon>
        <taxon>Mycobacteriaceae</taxon>
        <taxon>Mycolicibacillus</taxon>
    </lineage>
</organism>
<reference evidence="8" key="1">
    <citation type="submission" date="2022-08" db="EMBL/GenBank/DDBJ databases">
        <title>Complete genome sequence of 14 non-tuberculosis mycobacteria type-strains.</title>
        <authorList>
            <person name="Igarashi Y."/>
            <person name="Osugi A."/>
            <person name="Mitarai S."/>
        </authorList>
    </citation>
    <scope>NUCLEOTIDE SEQUENCE</scope>
    <source>
        <strain evidence="8">DSM 45575</strain>
    </source>
</reference>
<evidence type="ECO:0000256" key="2">
    <source>
        <dbReference type="ARBA" id="ARBA00022679"/>
    </source>
</evidence>